<evidence type="ECO:0000313" key="4">
    <source>
        <dbReference type="Proteomes" id="UP000572680"/>
    </source>
</evidence>
<dbReference type="PROSITE" id="PS50966">
    <property type="entry name" value="ZF_SWIM"/>
    <property type="match status" value="1"/>
</dbReference>
<evidence type="ECO:0000313" key="3">
    <source>
        <dbReference type="EMBL" id="MBA8954943.1"/>
    </source>
</evidence>
<dbReference type="AlphaFoldDB" id="A0A7W3QQ77"/>
<name>A0A7W3QQ77_ACTNM</name>
<gene>
    <name evidence="3" type="ORF">HNR61_006600</name>
</gene>
<sequence>MTRADLLALTPDALAALANRGLVKRAAKDLDAGNAPEVAVAGDGTLTATFADGPVATLPPAVGLEAAACTCAATSTCRHIIGAVLAYQRQGDAPAEPAKDAAPEPAEAFVDWSPGVFDDDALARVFGERALTAARRTLRAGYAARLRRPTGADPVPSADLPTCTVRFLVPDELGYVHTDAAATTRAEMAVLAVWAFRAADERGLTGPDVRLDVGGAAVPAAGSGLEPAVELAVRLLLDGAMHAGPVQATALRRAARDLTARDLHWPAAALQEIAGQLDGYAHRDAAYDPGRFAALLAEVHARHRAAVHEDGSPRSQVLGTDEAAETPLRRVRLAALGCRVGGTAGRRTAEVFLAHPGAGVTLVLPRDWEVPGDAALTGHDLAGRRISGTTLRALATGNVVSETAVRSAGRTVRLPVGRVGRTTVSPLGSAWADLPATLLVRDLAAFDARIAALPPRPIRPRVAAEFVRVVEIAEVRSVGYHPGAQRLEAEVADRSGTTATLSATHAPHSPGALDALAAALEDGPRFVSAEVRRARGRLLLEPLAVLTASGVVVPDLAPGDGETALAAHAGERPDPLTAALDEALAACADAAHRGLLHVTPGTVAAVERAAAGLAGIGLRAAAAAVRAFGDALGGDAPHRAADAWLDAQLRLLVTAELR</sequence>
<reference evidence="3 4" key="1">
    <citation type="submission" date="2020-08" db="EMBL/GenBank/DDBJ databases">
        <title>Genomic Encyclopedia of Type Strains, Phase IV (KMG-IV): sequencing the most valuable type-strain genomes for metagenomic binning, comparative biology and taxonomic classification.</title>
        <authorList>
            <person name="Goeker M."/>
        </authorList>
    </citation>
    <scope>NUCLEOTIDE SEQUENCE [LARGE SCALE GENOMIC DNA]</scope>
    <source>
        <strain evidence="3 4">DSM 44197</strain>
    </source>
</reference>
<dbReference type="Proteomes" id="UP000572680">
    <property type="component" value="Unassembled WGS sequence"/>
</dbReference>
<dbReference type="GO" id="GO:0008270">
    <property type="term" value="F:zinc ion binding"/>
    <property type="evidence" value="ECO:0007669"/>
    <property type="project" value="UniProtKB-KW"/>
</dbReference>
<accession>A0A7W3QQ77</accession>
<keyword evidence="4" id="KW-1185">Reference proteome</keyword>
<dbReference type="RefSeq" id="WP_182846966.1">
    <property type="nucleotide sequence ID" value="NZ_JACJIA010000010.1"/>
</dbReference>
<keyword evidence="1" id="KW-0863">Zinc-finger</keyword>
<protein>
    <recommendedName>
        <fullName evidence="2">SWIM-type domain-containing protein</fullName>
    </recommendedName>
</protein>
<evidence type="ECO:0000256" key="1">
    <source>
        <dbReference type="PROSITE-ProRule" id="PRU00325"/>
    </source>
</evidence>
<organism evidence="3 4">
    <name type="scientific">Actinomadura namibiensis</name>
    <dbReference type="NCBI Taxonomy" id="182080"/>
    <lineage>
        <taxon>Bacteria</taxon>
        <taxon>Bacillati</taxon>
        <taxon>Actinomycetota</taxon>
        <taxon>Actinomycetes</taxon>
        <taxon>Streptosporangiales</taxon>
        <taxon>Thermomonosporaceae</taxon>
        <taxon>Actinomadura</taxon>
    </lineage>
</organism>
<comment type="caution">
    <text evidence="3">The sequence shown here is derived from an EMBL/GenBank/DDBJ whole genome shotgun (WGS) entry which is preliminary data.</text>
</comment>
<proteinExistence type="predicted"/>
<keyword evidence="1" id="KW-0479">Metal-binding</keyword>
<dbReference type="EMBL" id="JACJIA010000010">
    <property type="protein sequence ID" value="MBA8954943.1"/>
    <property type="molecule type" value="Genomic_DNA"/>
</dbReference>
<evidence type="ECO:0000259" key="2">
    <source>
        <dbReference type="PROSITE" id="PS50966"/>
    </source>
</evidence>
<feature type="domain" description="SWIM-type" evidence="2">
    <location>
        <begin position="60"/>
        <end position="88"/>
    </location>
</feature>
<keyword evidence="1" id="KW-0862">Zinc</keyword>
<dbReference type="InterPro" id="IPR007527">
    <property type="entry name" value="Znf_SWIM"/>
</dbReference>